<evidence type="ECO:0000313" key="3">
    <source>
        <dbReference type="Proteomes" id="UP000066549"/>
    </source>
</evidence>
<dbReference type="Gene3D" id="2.40.160.10">
    <property type="entry name" value="Porin"/>
    <property type="match status" value="1"/>
</dbReference>
<accession>A0A0H4JCD7</accession>
<dbReference type="EMBL" id="CP011002">
    <property type="protein sequence ID" value="AKO66167.1"/>
    <property type="molecule type" value="Genomic_DNA"/>
</dbReference>
<dbReference type="Pfam" id="PF07396">
    <property type="entry name" value="Porin_O_P"/>
    <property type="match status" value="1"/>
</dbReference>
<sequence length="531" mass="57376">MNKKIVAGAVSAAVLSLSGTVYADTAGDLINALVTKGVLTEEEGALLSKGNDKKKANTPVLKNKGGKFSIQSADGKNEIALTGRMHFDYRHSDLDDGDFGSTDADDYDVDTKSTSPSEFEMRRARIGIKGKLDGIWKYDVVLNANGKKGNNLDTASLTFAAMKPFQIQFGRFKQAFNLEGLTSSNDIDLVERSFMNQISPHKKLGIAFKGTPTKGMTYAFTKYQEGYKNNVMEDEKNYSGRVTYNWAEANKIKDSIFHVGIAGFTEDYAARPKTSSNGSSASLAGGDYGATTHSTLFKFKSAGRGYSPLAAIQVQGEDLRAGGASQLGKTANHHENRFGAIEGIFAKGPFKLQAEYGQGTFEGTNEVAGDSAEADVKIGYISAGYILTGEHYSKSYKGGKMKGIKVKNPFDFEKGTGTGAWEVVARYERLEVDDIKLTGGGAGDESRLRGAFDCGGAVRDTYKLSGGFNTGCDLEVNQYTVGLKWIANPNVLAKASLTYSDYGENVLAPDVASNEQFDSETLLQTRIQWMF</sequence>
<evidence type="ECO:0000313" key="2">
    <source>
        <dbReference type="EMBL" id="AKO66167.1"/>
    </source>
</evidence>
<dbReference type="InterPro" id="IPR010870">
    <property type="entry name" value="Porin_O/P"/>
</dbReference>
<dbReference type="AlphaFoldDB" id="A0A0H4JCD7"/>
<gene>
    <name evidence="2" type="ORF">VI33_05635</name>
</gene>
<dbReference type="OrthoDB" id="9807854at2"/>
<feature type="signal peptide" evidence="1">
    <location>
        <begin position="1"/>
        <end position="23"/>
    </location>
</feature>
<evidence type="ECO:0008006" key="4">
    <source>
        <dbReference type="Google" id="ProtNLM"/>
    </source>
</evidence>
<feature type="chain" id="PRO_5005206389" description="Porin" evidence="1">
    <location>
        <begin position="24"/>
        <end position="531"/>
    </location>
</feature>
<reference evidence="2 3" key="1">
    <citation type="submission" date="2015-03" db="EMBL/GenBank/DDBJ databases">
        <title>Comparative analysis of the OM43 clade including a novel species from Red Sea uncovers genomic and metabolic diversity among marine methylotrophs.</title>
        <authorList>
            <person name="Jimenez-Infante F."/>
            <person name="Ngugi D.K."/>
            <person name="Vinu M."/>
            <person name="Alam I."/>
            <person name="Kamau A."/>
            <person name="Blom J."/>
            <person name="Bajic V.B."/>
            <person name="Stingl U."/>
        </authorList>
    </citation>
    <scope>NUCLEOTIDE SEQUENCE [LARGE SCALE GENOMIC DNA]</scope>
    <source>
        <strain evidence="2 3">MBRSH7</strain>
    </source>
</reference>
<keyword evidence="1" id="KW-0732">Signal</keyword>
<dbReference type="SUPFAM" id="SSF56935">
    <property type="entry name" value="Porins"/>
    <property type="match status" value="1"/>
</dbReference>
<evidence type="ECO:0000256" key="1">
    <source>
        <dbReference type="SAM" id="SignalP"/>
    </source>
</evidence>
<dbReference type="InterPro" id="IPR023614">
    <property type="entry name" value="Porin_dom_sf"/>
</dbReference>
<keyword evidence="3" id="KW-1185">Reference proteome</keyword>
<dbReference type="Proteomes" id="UP000066549">
    <property type="component" value="Chromosome"/>
</dbReference>
<organism evidence="2 3">
    <name type="scientific">Methylophilales bacterium MBRS-H7</name>
    <dbReference type="NCBI Taxonomy" id="1623450"/>
    <lineage>
        <taxon>Bacteria</taxon>
        <taxon>Pseudomonadati</taxon>
        <taxon>Pseudomonadota</taxon>
        <taxon>Betaproteobacteria</taxon>
        <taxon>Nitrosomonadales</taxon>
        <taxon>OM43 clade</taxon>
    </lineage>
</organism>
<protein>
    <recommendedName>
        <fullName evidence="4">Porin</fullName>
    </recommendedName>
</protein>
<name>A0A0H4JCD7_9PROT</name>
<proteinExistence type="predicted"/>